<comment type="caution">
    <text evidence="5">The sequence shown here is derived from an EMBL/GenBank/DDBJ whole genome shotgun (WGS) entry which is preliminary data.</text>
</comment>
<sequence length="181" mass="20142">MAGSQRRTARDEAVARFVERFGASFREAGVPPMAARAFAYILAVDSDRVSARELADGLDASPAAVSGAVKYLIETGLLERVTGSGGDRQHYYRVFSGDIWATILQRRLPLVERWYESMQEGIDDLGGVRRAGSALYESELYFAFMTQEAPRMLERWHAYRDRRLAEESGGGGPEPSEVTEE</sequence>
<evidence type="ECO:0000259" key="4">
    <source>
        <dbReference type="Pfam" id="PF12802"/>
    </source>
</evidence>
<dbReference type="Proteomes" id="UP000230842">
    <property type="component" value="Unassembled WGS sequence"/>
</dbReference>
<reference evidence="5 6" key="1">
    <citation type="submission" date="2017-11" db="EMBL/GenBank/DDBJ databases">
        <title>Genomic Encyclopedia of Archaeal and Bacterial Type Strains, Phase II (KMG-II): From Individual Species to Whole Genera.</title>
        <authorList>
            <person name="Goeker M."/>
        </authorList>
    </citation>
    <scope>NUCLEOTIDE SEQUENCE [LARGE SCALE GENOMIC DNA]</scope>
    <source>
        <strain evidence="5 6">DSM 27763</strain>
    </source>
</reference>
<protein>
    <submittedName>
        <fullName evidence="5">DNA-binding transcriptional regulator GbsR (MarR family)</fullName>
    </submittedName>
</protein>
<feature type="domain" description="HTH marR-type" evidence="4">
    <location>
        <begin position="29"/>
        <end position="88"/>
    </location>
</feature>
<evidence type="ECO:0000313" key="5">
    <source>
        <dbReference type="EMBL" id="PJJ57696.1"/>
    </source>
</evidence>
<dbReference type="InterPro" id="IPR036388">
    <property type="entry name" value="WH-like_DNA-bd_sf"/>
</dbReference>
<name>A0A2M9BIC0_9ACTN</name>
<dbReference type="InterPro" id="IPR000835">
    <property type="entry name" value="HTH_MarR-typ"/>
</dbReference>
<dbReference type="RefSeq" id="WP_100414744.1">
    <property type="nucleotide sequence ID" value="NZ_PGEZ01000001.1"/>
</dbReference>
<dbReference type="OrthoDB" id="67158at2"/>
<dbReference type="SUPFAM" id="SSF46785">
    <property type="entry name" value="Winged helix' DNA-binding domain"/>
    <property type="match status" value="1"/>
</dbReference>
<accession>A0A2M9BIC0</accession>
<dbReference type="PANTHER" id="PTHR38465:SF2">
    <property type="entry name" value="HTH-TYPE TRANSCRIPTIONAL REGULATOR MMPR5"/>
    <property type="match status" value="1"/>
</dbReference>
<dbReference type="Pfam" id="PF12802">
    <property type="entry name" value="MarR_2"/>
    <property type="match status" value="1"/>
</dbReference>
<evidence type="ECO:0000256" key="1">
    <source>
        <dbReference type="ARBA" id="ARBA00023015"/>
    </source>
</evidence>
<dbReference type="Gene3D" id="1.10.10.10">
    <property type="entry name" value="Winged helix-like DNA-binding domain superfamily/Winged helix DNA-binding domain"/>
    <property type="match status" value="1"/>
</dbReference>
<dbReference type="InterPro" id="IPR052362">
    <property type="entry name" value="HTH-GbsR_regulator"/>
</dbReference>
<evidence type="ECO:0000256" key="2">
    <source>
        <dbReference type="ARBA" id="ARBA00023125"/>
    </source>
</evidence>
<keyword evidence="1" id="KW-0805">Transcription regulation</keyword>
<dbReference type="AlphaFoldDB" id="A0A2M9BIC0"/>
<dbReference type="InterPro" id="IPR036390">
    <property type="entry name" value="WH_DNA-bd_sf"/>
</dbReference>
<keyword evidence="6" id="KW-1185">Reference proteome</keyword>
<evidence type="ECO:0000313" key="6">
    <source>
        <dbReference type="Proteomes" id="UP000230842"/>
    </source>
</evidence>
<gene>
    <name evidence="5" type="ORF">CLV56_1934</name>
</gene>
<dbReference type="GO" id="GO:0003677">
    <property type="term" value="F:DNA binding"/>
    <property type="evidence" value="ECO:0007669"/>
    <property type="project" value="UniProtKB-KW"/>
</dbReference>
<dbReference type="GO" id="GO:0003700">
    <property type="term" value="F:DNA-binding transcription factor activity"/>
    <property type="evidence" value="ECO:0007669"/>
    <property type="project" value="InterPro"/>
</dbReference>
<organism evidence="5 6">
    <name type="scientific">Mumia flava</name>
    <dbReference type="NCBI Taxonomy" id="1348852"/>
    <lineage>
        <taxon>Bacteria</taxon>
        <taxon>Bacillati</taxon>
        <taxon>Actinomycetota</taxon>
        <taxon>Actinomycetes</taxon>
        <taxon>Propionibacteriales</taxon>
        <taxon>Nocardioidaceae</taxon>
        <taxon>Mumia</taxon>
    </lineage>
</organism>
<dbReference type="PANTHER" id="PTHR38465">
    <property type="entry name" value="HTH-TYPE TRANSCRIPTIONAL REGULATOR MJ1563-RELATED"/>
    <property type="match status" value="1"/>
</dbReference>
<evidence type="ECO:0000256" key="3">
    <source>
        <dbReference type="ARBA" id="ARBA00023163"/>
    </source>
</evidence>
<keyword evidence="2 5" id="KW-0238">DNA-binding</keyword>
<dbReference type="EMBL" id="PGEZ01000001">
    <property type="protein sequence ID" value="PJJ57696.1"/>
    <property type="molecule type" value="Genomic_DNA"/>
</dbReference>
<keyword evidence="3" id="KW-0804">Transcription</keyword>
<proteinExistence type="predicted"/>